<sequence>MVAEEAMTPKDNHEITDPLQGQSKCHPGGIMVEDREVYGQSTRLDDDVKAITIDGEVIENDIPDESTHYQEGGELFAEDVKQHMAVLPEVTIPTTEMTMDDIQVGDPGITLTEDQEDLRQLLWKSRHLLIGNGNALPPAARGAVCDMDVGEARPTAQHARPLAPKFRE</sequence>
<dbReference type="Proteomes" id="UP001162060">
    <property type="component" value="Unassembled WGS sequence"/>
</dbReference>
<comment type="caution">
    <text evidence="3">The sequence shown here is derived from an EMBL/GenBank/DDBJ whole genome shotgun (WGS) entry which is preliminary data.</text>
</comment>
<feature type="region of interest" description="Disordered" evidence="1">
    <location>
        <begin position="1"/>
        <end position="26"/>
    </location>
</feature>
<gene>
    <name evidence="2" type="ORF">PM001_LOCUS139</name>
    <name evidence="3" type="ORF">PM001_LOCUS26806</name>
</gene>
<organism evidence="3 4">
    <name type="scientific">Peronospora matthiolae</name>
    <dbReference type="NCBI Taxonomy" id="2874970"/>
    <lineage>
        <taxon>Eukaryota</taxon>
        <taxon>Sar</taxon>
        <taxon>Stramenopiles</taxon>
        <taxon>Oomycota</taxon>
        <taxon>Peronosporomycetes</taxon>
        <taxon>Peronosporales</taxon>
        <taxon>Peronosporaceae</taxon>
        <taxon>Peronospora</taxon>
    </lineage>
</organism>
<dbReference type="AlphaFoldDB" id="A0AAV1V540"/>
<dbReference type="EMBL" id="CAKLBY020000264">
    <property type="protein sequence ID" value="CAK7941656.1"/>
    <property type="molecule type" value="Genomic_DNA"/>
</dbReference>
<dbReference type="EMBL" id="CAKLBY020000003">
    <property type="protein sequence ID" value="CAK7891218.1"/>
    <property type="molecule type" value="Genomic_DNA"/>
</dbReference>
<protein>
    <recommendedName>
        <fullName evidence="5">Reverse transcriptase</fullName>
    </recommendedName>
</protein>
<evidence type="ECO:0000256" key="1">
    <source>
        <dbReference type="SAM" id="MobiDB-lite"/>
    </source>
</evidence>
<evidence type="ECO:0000313" key="3">
    <source>
        <dbReference type="EMBL" id="CAK7941656.1"/>
    </source>
</evidence>
<evidence type="ECO:0000313" key="4">
    <source>
        <dbReference type="Proteomes" id="UP001162060"/>
    </source>
</evidence>
<proteinExistence type="predicted"/>
<evidence type="ECO:0000313" key="2">
    <source>
        <dbReference type="EMBL" id="CAK7891218.1"/>
    </source>
</evidence>
<reference evidence="3" key="1">
    <citation type="submission" date="2024-01" db="EMBL/GenBank/DDBJ databases">
        <authorList>
            <person name="Webb A."/>
        </authorList>
    </citation>
    <scope>NUCLEOTIDE SEQUENCE</scope>
    <source>
        <strain evidence="3">Pm1</strain>
    </source>
</reference>
<evidence type="ECO:0008006" key="5">
    <source>
        <dbReference type="Google" id="ProtNLM"/>
    </source>
</evidence>
<name>A0AAV1V540_9STRA</name>
<accession>A0AAV1V540</accession>
<feature type="compositionally biased region" description="Basic and acidic residues" evidence="1">
    <location>
        <begin position="7"/>
        <end position="16"/>
    </location>
</feature>